<evidence type="ECO:0000256" key="2">
    <source>
        <dbReference type="ARBA" id="ARBA00023242"/>
    </source>
</evidence>
<evidence type="ECO:0000256" key="3">
    <source>
        <dbReference type="SAM" id="Coils"/>
    </source>
</evidence>
<name>A0A210QRQ1_MIZYE</name>
<dbReference type="SMART" id="SM00541">
    <property type="entry name" value="FYRN"/>
    <property type="match status" value="1"/>
</dbReference>
<evidence type="ECO:0000313" key="5">
    <source>
        <dbReference type="EMBL" id="OWF51415.1"/>
    </source>
</evidence>
<keyword evidence="6" id="KW-1185">Reference proteome</keyword>
<comment type="caution">
    <text evidence="5">The sequence shown here is derived from an EMBL/GenBank/DDBJ whole genome shotgun (WGS) entry which is preliminary data.</text>
</comment>
<dbReference type="Pfam" id="PF05965">
    <property type="entry name" value="FYRC"/>
    <property type="match status" value="1"/>
</dbReference>
<gene>
    <name evidence="5" type="ORF">KP79_PYT16896</name>
</gene>
<dbReference type="SMART" id="SM00542">
    <property type="entry name" value="FYRC"/>
    <property type="match status" value="1"/>
</dbReference>
<keyword evidence="3" id="KW-0175">Coiled coil</keyword>
<dbReference type="InterPro" id="IPR040092">
    <property type="entry name" value="TBRG1"/>
</dbReference>
<dbReference type="InterPro" id="IPR003888">
    <property type="entry name" value="FYrich_N"/>
</dbReference>
<dbReference type="PROSITE" id="PS51542">
    <property type="entry name" value="FYRN"/>
    <property type="match status" value="1"/>
</dbReference>
<dbReference type="GO" id="GO:0051726">
    <property type="term" value="P:regulation of cell cycle"/>
    <property type="evidence" value="ECO:0007669"/>
    <property type="project" value="TreeGrafter"/>
</dbReference>
<dbReference type="PANTHER" id="PTHR22715">
    <property type="entry name" value="TRANSFORMING GROWTH FACTOR BETA REGULATED GENE 1"/>
    <property type="match status" value="1"/>
</dbReference>
<feature type="compositionally biased region" description="Polar residues" evidence="4">
    <location>
        <begin position="205"/>
        <end position="215"/>
    </location>
</feature>
<sequence>MERNNTSTEASNNIFSQDSAFLKQYQAGLQKQNVKPAASQHISLLTGKVGTTFTSGAGNQTVMPVMAGQPQMGGVTKVRPPVVQGPNPALVTGSPGSIAHAMLARNPLRFPGTTHPVPGRIITRPIMAPNPYVRKWRRLKKVIKDLMFVNAAICDEVVRVEEKVAKAKEERRFLLRKVLHYQSYTEGVPTPDKSSPGGAPVKLSGLSSGESSDPQTMKVKSKPKKKVPSTDRKKAATTKELLDGVQVKPKKSKSQIIKKVIPPLQLDSTGRPVFPLILGELTIHSIGEIVTDRPGFHTPKCIYPEGYCSTRVFASTSGDDQKCLYTCKISDGGKGPIFEIAPEDNTDRVLRSDSPSDCHNLLITAVNKSRGNNMLDLVGKGADFFGLSHPVVQNLIQSCPGSKRCPGYKWVKFEINKMETVENLLTESSNDPSISYEAFKLLTKGALLPGKATSLLETSTSLRSLLTSKPNLTGNKAASSSSLV</sequence>
<feature type="coiled-coil region" evidence="3">
    <location>
        <begin position="150"/>
        <end position="177"/>
    </location>
</feature>
<comment type="subcellular location">
    <subcellularLocation>
        <location evidence="1">Nucleus</location>
    </subcellularLocation>
</comment>
<reference evidence="5 6" key="1">
    <citation type="journal article" date="2017" name="Nat. Ecol. Evol.">
        <title>Scallop genome provides insights into evolution of bilaterian karyotype and development.</title>
        <authorList>
            <person name="Wang S."/>
            <person name="Zhang J."/>
            <person name="Jiao W."/>
            <person name="Li J."/>
            <person name="Xun X."/>
            <person name="Sun Y."/>
            <person name="Guo X."/>
            <person name="Huan P."/>
            <person name="Dong B."/>
            <person name="Zhang L."/>
            <person name="Hu X."/>
            <person name="Sun X."/>
            <person name="Wang J."/>
            <person name="Zhao C."/>
            <person name="Wang Y."/>
            <person name="Wang D."/>
            <person name="Huang X."/>
            <person name="Wang R."/>
            <person name="Lv J."/>
            <person name="Li Y."/>
            <person name="Zhang Z."/>
            <person name="Liu B."/>
            <person name="Lu W."/>
            <person name="Hui Y."/>
            <person name="Liang J."/>
            <person name="Zhou Z."/>
            <person name="Hou R."/>
            <person name="Li X."/>
            <person name="Liu Y."/>
            <person name="Li H."/>
            <person name="Ning X."/>
            <person name="Lin Y."/>
            <person name="Zhao L."/>
            <person name="Xing Q."/>
            <person name="Dou J."/>
            <person name="Li Y."/>
            <person name="Mao J."/>
            <person name="Guo H."/>
            <person name="Dou H."/>
            <person name="Li T."/>
            <person name="Mu C."/>
            <person name="Jiang W."/>
            <person name="Fu Q."/>
            <person name="Fu X."/>
            <person name="Miao Y."/>
            <person name="Liu J."/>
            <person name="Yu Q."/>
            <person name="Li R."/>
            <person name="Liao H."/>
            <person name="Li X."/>
            <person name="Kong Y."/>
            <person name="Jiang Z."/>
            <person name="Chourrout D."/>
            <person name="Li R."/>
            <person name="Bao Z."/>
        </authorList>
    </citation>
    <scope>NUCLEOTIDE SEQUENCE [LARGE SCALE GENOMIC DNA]</scope>
    <source>
        <strain evidence="5 6">PY_sf001</strain>
    </source>
</reference>
<dbReference type="EMBL" id="NEDP02002268">
    <property type="protein sequence ID" value="OWF51415.1"/>
    <property type="molecule type" value="Genomic_DNA"/>
</dbReference>
<accession>A0A210QRQ1</accession>
<dbReference type="AlphaFoldDB" id="A0A210QRQ1"/>
<dbReference type="PANTHER" id="PTHR22715:SF0">
    <property type="entry name" value="TRANSFORMING GROWTH FACTOR BETA REGULATOR 1"/>
    <property type="match status" value="1"/>
</dbReference>
<dbReference type="OrthoDB" id="285793at2759"/>
<dbReference type="PROSITE" id="PS51543">
    <property type="entry name" value="FYRC"/>
    <property type="match status" value="1"/>
</dbReference>
<protein>
    <submittedName>
        <fullName evidence="5">Transforming growth factor beta regulator 1</fullName>
    </submittedName>
</protein>
<dbReference type="Pfam" id="PF05964">
    <property type="entry name" value="FYRN"/>
    <property type="match status" value="1"/>
</dbReference>
<organism evidence="5 6">
    <name type="scientific">Mizuhopecten yessoensis</name>
    <name type="common">Japanese scallop</name>
    <name type="synonym">Patinopecten yessoensis</name>
    <dbReference type="NCBI Taxonomy" id="6573"/>
    <lineage>
        <taxon>Eukaryota</taxon>
        <taxon>Metazoa</taxon>
        <taxon>Spiralia</taxon>
        <taxon>Lophotrochozoa</taxon>
        <taxon>Mollusca</taxon>
        <taxon>Bivalvia</taxon>
        <taxon>Autobranchia</taxon>
        <taxon>Pteriomorphia</taxon>
        <taxon>Pectinida</taxon>
        <taxon>Pectinoidea</taxon>
        <taxon>Pectinidae</taxon>
        <taxon>Mizuhopecten</taxon>
    </lineage>
</organism>
<keyword evidence="2" id="KW-0539">Nucleus</keyword>
<dbReference type="Gene3D" id="3.30.160.360">
    <property type="match status" value="1"/>
</dbReference>
<dbReference type="Proteomes" id="UP000242188">
    <property type="component" value="Unassembled WGS sequence"/>
</dbReference>
<dbReference type="GO" id="GO:0005634">
    <property type="term" value="C:nucleus"/>
    <property type="evidence" value="ECO:0007669"/>
    <property type="project" value="UniProtKB-SubCell"/>
</dbReference>
<evidence type="ECO:0000256" key="1">
    <source>
        <dbReference type="ARBA" id="ARBA00004123"/>
    </source>
</evidence>
<dbReference type="InterPro" id="IPR003889">
    <property type="entry name" value="FYrich_C"/>
</dbReference>
<proteinExistence type="predicted"/>
<dbReference type="STRING" id="6573.A0A210QRQ1"/>
<evidence type="ECO:0000313" key="6">
    <source>
        <dbReference type="Proteomes" id="UP000242188"/>
    </source>
</evidence>
<feature type="region of interest" description="Disordered" evidence="4">
    <location>
        <begin position="185"/>
        <end position="244"/>
    </location>
</feature>
<evidence type="ECO:0000256" key="4">
    <source>
        <dbReference type="SAM" id="MobiDB-lite"/>
    </source>
</evidence>